<evidence type="ECO:0000313" key="4">
    <source>
        <dbReference type="Proteomes" id="UP001468798"/>
    </source>
</evidence>
<keyword evidence="1" id="KW-0732">Signal</keyword>
<dbReference type="InterPro" id="IPR044023">
    <property type="entry name" value="Ig_7"/>
</dbReference>
<dbReference type="RefSeq" id="WP_342690177.1">
    <property type="nucleotide sequence ID" value="NZ_JBCGDP010000001.1"/>
</dbReference>
<dbReference type="CDD" id="cd03603">
    <property type="entry name" value="CLECT_VCBS"/>
    <property type="match status" value="1"/>
</dbReference>
<keyword evidence="4" id="KW-1185">Reference proteome</keyword>
<dbReference type="Proteomes" id="UP001468798">
    <property type="component" value="Unassembled WGS sequence"/>
</dbReference>
<reference evidence="3 4" key="1">
    <citation type="submission" date="2024-03" db="EMBL/GenBank/DDBJ databases">
        <title>Two novel species of the genus Flavobacterium exhibiting potentially degradation of complex polysaccharides.</title>
        <authorList>
            <person name="Lian X."/>
        </authorList>
    </citation>
    <scope>NUCLEOTIDE SEQUENCE [LARGE SCALE GENOMIC DNA]</scope>
    <source>
        <strain evidence="3 4">N6</strain>
    </source>
</reference>
<dbReference type="Pfam" id="PF19081">
    <property type="entry name" value="Ig_7"/>
    <property type="match status" value="2"/>
</dbReference>
<dbReference type="Gene3D" id="3.10.100.10">
    <property type="entry name" value="Mannose-Binding Protein A, subunit A"/>
    <property type="match status" value="1"/>
</dbReference>
<evidence type="ECO:0000256" key="1">
    <source>
        <dbReference type="SAM" id="SignalP"/>
    </source>
</evidence>
<proteinExistence type="predicted"/>
<dbReference type="InterPro" id="IPR016186">
    <property type="entry name" value="C-type_lectin-like/link_sf"/>
</dbReference>
<organism evidence="3 4">
    <name type="scientific">Flavobacterium polysaccharolyticum</name>
    <dbReference type="NCBI Taxonomy" id="3133148"/>
    <lineage>
        <taxon>Bacteria</taxon>
        <taxon>Pseudomonadati</taxon>
        <taxon>Bacteroidota</taxon>
        <taxon>Flavobacteriia</taxon>
        <taxon>Flavobacteriales</taxon>
        <taxon>Flavobacteriaceae</taxon>
        <taxon>Flavobacterium</taxon>
    </lineage>
</organism>
<dbReference type="PROSITE" id="PS50041">
    <property type="entry name" value="C_TYPE_LECTIN_2"/>
    <property type="match status" value="1"/>
</dbReference>
<evidence type="ECO:0000313" key="3">
    <source>
        <dbReference type="EMBL" id="MEM0575021.1"/>
    </source>
</evidence>
<feature type="chain" id="PRO_5045334348" evidence="1">
    <location>
        <begin position="24"/>
        <end position="719"/>
    </location>
</feature>
<comment type="caution">
    <text evidence="3">The sequence shown here is derived from an EMBL/GenBank/DDBJ whole genome shotgun (WGS) entry which is preliminary data.</text>
</comment>
<dbReference type="NCBIfam" id="TIGR04131">
    <property type="entry name" value="Bac_Flav_CTERM"/>
    <property type="match status" value="1"/>
</dbReference>
<gene>
    <name evidence="3" type="ORF">WFZ86_00760</name>
</gene>
<feature type="domain" description="C-type lectin" evidence="2">
    <location>
        <begin position="172"/>
        <end position="295"/>
    </location>
</feature>
<dbReference type="InterPro" id="IPR026341">
    <property type="entry name" value="T9SS_type_B"/>
</dbReference>
<dbReference type="InterPro" id="IPR034007">
    <property type="entry name" value="CTLD_bac"/>
</dbReference>
<accession>A0ABU9NI61</accession>
<dbReference type="InterPro" id="IPR016187">
    <property type="entry name" value="CTDL_fold"/>
</dbReference>
<dbReference type="Pfam" id="PF13585">
    <property type="entry name" value="CHU_C"/>
    <property type="match status" value="1"/>
</dbReference>
<dbReference type="SUPFAM" id="SSF56436">
    <property type="entry name" value="C-type lectin-like"/>
    <property type="match status" value="1"/>
</dbReference>
<feature type="signal peptide" evidence="1">
    <location>
        <begin position="1"/>
        <end position="23"/>
    </location>
</feature>
<protein>
    <submittedName>
        <fullName evidence="3">T9SS type B sorting domain-containing protein</fullName>
    </submittedName>
</protein>
<dbReference type="EMBL" id="JBCGDP010000001">
    <property type="protein sequence ID" value="MEM0575021.1"/>
    <property type="molecule type" value="Genomic_DNA"/>
</dbReference>
<sequence>MKHPLPLPLFLVFCLFQFGFAHSATPSTEKKEKTTVAKVATVKKNVANIAPTITATGNQAYCLLSNINIVTNISITDPDDTSTEAIYIQISSGYSLGQDVLFLNNALAHPTIKSSWNANEGKLTLNSPTGVAVSYTDFVNAIKDVQFNNSSTTATGSRSFSISIGQANYLPRNGHYYEYVPTIGISWTSAKAAAELRTYYGLKGYLATLTAADEAQLAGKQAPGAGWIGGSDADTEGVWKWVTGPEAGTIFWNGNTNGSTPNFAFWNNNEPNQLGDEDYAHITAPGVGIAGSWNDLSLSGDVSGNYQPKGYIVEYGGMPGDPILQLSASTSIIIPSILSTTPATKCDPGILTLQATASIGTINWYDQNSGGNLVGSGSSFTTPFLSATTTYYVSTTSGGCTTNRTAVVATINLIPTITSTNTPVTHCGPAVVTLTATPSSGTINWYADATSTTKLGTGTTYVTAFLNTNTTFYAEAVNATCTNGTRVPVEVKIYPLPAVTDEEKIICQSNPVTLEAGLTGMSYLWSTGATTATIQVNNTGNFYVELTSPAPENCTSRKNFTVIQQIVPEIKTVTVKETTVTIEVTNTAPYFEYSLDNISYQSSNLFTDVPAGIQTAYVRDTSFCNSDQEQFIVIDPPKFFTPNNDGFNDAWYVKDFETFPEARITIFDQYGKLLIELSPSKLSWDGSFNLKPLPSSDYWYILKLDDSGVEKRGHFSLKR</sequence>
<evidence type="ECO:0000259" key="2">
    <source>
        <dbReference type="PROSITE" id="PS50041"/>
    </source>
</evidence>
<dbReference type="InterPro" id="IPR001304">
    <property type="entry name" value="C-type_lectin-like"/>
</dbReference>
<name>A0ABU9NI61_9FLAO</name>